<feature type="compositionally biased region" description="Polar residues" evidence="1">
    <location>
        <begin position="9"/>
        <end position="20"/>
    </location>
</feature>
<evidence type="ECO:0000256" key="1">
    <source>
        <dbReference type="SAM" id="MobiDB-lite"/>
    </source>
</evidence>
<evidence type="ECO:0000313" key="2">
    <source>
        <dbReference type="EMBL" id="GBO17266.1"/>
    </source>
</evidence>
<reference evidence="2 3" key="1">
    <citation type="journal article" date="2019" name="Sci. Rep.">
        <title>Orb-weaving spider Araneus ventricosus genome elucidates the spidroin gene catalogue.</title>
        <authorList>
            <person name="Kono N."/>
            <person name="Nakamura H."/>
            <person name="Ohtoshi R."/>
            <person name="Moran D.A.P."/>
            <person name="Shinohara A."/>
            <person name="Yoshida Y."/>
            <person name="Fujiwara M."/>
            <person name="Mori M."/>
            <person name="Tomita M."/>
            <person name="Arakawa K."/>
        </authorList>
    </citation>
    <scope>NUCLEOTIDE SEQUENCE [LARGE SCALE GENOMIC DNA]</scope>
</reference>
<name>A0A4Y2UZP7_ARAVE</name>
<feature type="region of interest" description="Disordered" evidence="1">
    <location>
        <begin position="26"/>
        <end position="45"/>
    </location>
</feature>
<accession>A0A4Y2UZP7</accession>
<feature type="region of interest" description="Disordered" evidence="1">
    <location>
        <begin position="1"/>
        <end position="20"/>
    </location>
</feature>
<protein>
    <submittedName>
        <fullName evidence="2">Uncharacterized protein</fullName>
    </submittedName>
</protein>
<proteinExistence type="predicted"/>
<dbReference type="Proteomes" id="UP000499080">
    <property type="component" value="Unassembled WGS sequence"/>
</dbReference>
<dbReference type="EMBL" id="BGPR01041029">
    <property type="protein sequence ID" value="GBO17266.1"/>
    <property type="molecule type" value="Genomic_DNA"/>
</dbReference>
<dbReference type="AlphaFoldDB" id="A0A4Y2UZP7"/>
<gene>
    <name evidence="2" type="ORF">AVEN_36620_1</name>
</gene>
<organism evidence="2 3">
    <name type="scientific">Araneus ventricosus</name>
    <name type="common">Orbweaver spider</name>
    <name type="synonym">Epeira ventricosa</name>
    <dbReference type="NCBI Taxonomy" id="182803"/>
    <lineage>
        <taxon>Eukaryota</taxon>
        <taxon>Metazoa</taxon>
        <taxon>Ecdysozoa</taxon>
        <taxon>Arthropoda</taxon>
        <taxon>Chelicerata</taxon>
        <taxon>Arachnida</taxon>
        <taxon>Araneae</taxon>
        <taxon>Araneomorphae</taxon>
        <taxon>Entelegynae</taxon>
        <taxon>Araneoidea</taxon>
        <taxon>Araneidae</taxon>
        <taxon>Araneus</taxon>
    </lineage>
</organism>
<sequence length="72" mass="7531">MADKLAATASESNNMRMDASSSTYAGLNPLIPKQSGPGGGLKFPLTATKAGLQRRLASSEGRMSARNQLGEY</sequence>
<keyword evidence="3" id="KW-1185">Reference proteome</keyword>
<comment type="caution">
    <text evidence="2">The sequence shown here is derived from an EMBL/GenBank/DDBJ whole genome shotgun (WGS) entry which is preliminary data.</text>
</comment>
<evidence type="ECO:0000313" key="3">
    <source>
        <dbReference type="Proteomes" id="UP000499080"/>
    </source>
</evidence>